<evidence type="ECO:0000256" key="3">
    <source>
        <dbReference type="ARBA" id="ARBA00023163"/>
    </source>
</evidence>
<keyword evidence="6" id="KW-1185">Reference proteome</keyword>
<evidence type="ECO:0000259" key="4">
    <source>
        <dbReference type="PROSITE" id="PS01124"/>
    </source>
</evidence>
<dbReference type="EMBL" id="MDER01000086">
    <property type="protein sequence ID" value="ODP26292.1"/>
    <property type="molecule type" value="Genomic_DNA"/>
</dbReference>
<evidence type="ECO:0000313" key="6">
    <source>
        <dbReference type="Proteomes" id="UP000094578"/>
    </source>
</evidence>
<dbReference type="PROSITE" id="PS00041">
    <property type="entry name" value="HTH_ARAC_FAMILY_1"/>
    <property type="match status" value="1"/>
</dbReference>
<dbReference type="STRING" id="1886670.PTI45_04132"/>
<protein>
    <submittedName>
        <fullName evidence="5">HTH-type transcriptional activator RhaS</fullName>
    </submittedName>
</protein>
<dbReference type="InterPro" id="IPR003313">
    <property type="entry name" value="AraC-bd"/>
</dbReference>
<dbReference type="GO" id="GO:0043565">
    <property type="term" value="F:sequence-specific DNA binding"/>
    <property type="evidence" value="ECO:0007669"/>
    <property type="project" value="InterPro"/>
</dbReference>
<dbReference type="SUPFAM" id="SSF51215">
    <property type="entry name" value="Regulatory protein AraC"/>
    <property type="match status" value="1"/>
</dbReference>
<dbReference type="Gene3D" id="2.60.120.280">
    <property type="entry name" value="Regulatory protein AraC"/>
    <property type="match status" value="1"/>
</dbReference>
<dbReference type="InterPro" id="IPR020449">
    <property type="entry name" value="Tscrpt_reg_AraC-type_HTH"/>
</dbReference>
<keyword evidence="2" id="KW-0238">DNA-binding</keyword>
<accession>A0A1E3KXK5</accession>
<evidence type="ECO:0000256" key="2">
    <source>
        <dbReference type="ARBA" id="ARBA00023125"/>
    </source>
</evidence>
<dbReference type="InterPro" id="IPR037923">
    <property type="entry name" value="HTH-like"/>
</dbReference>
<dbReference type="Proteomes" id="UP000094578">
    <property type="component" value="Unassembled WGS sequence"/>
</dbReference>
<dbReference type="InterPro" id="IPR018062">
    <property type="entry name" value="HTH_AraC-typ_CS"/>
</dbReference>
<dbReference type="AlphaFoldDB" id="A0A1E3KXK5"/>
<dbReference type="Pfam" id="PF12833">
    <property type="entry name" value="HTH_18"/>
    <property type="match status" value="1"/>
</dbReference>
<evidence type="ECO:0000313" key="5">
    <source>
        <dbReference type="EMBL" id="ODP26292.1"/>
    </source>
</evidence>
<evidence type="ECO:0000256" key="1">
    <source>
        <dbReference type="ARBA" id="ARBA00023015"/>
    </source>
</evidence>
<dbReference type="InterPro" id="IPR009057">
    <property type="entry name" value="Homeodomain-like_sf"/>
</dbReference>
<keyword evidence="1" id="KW-0805">Transcription regulation</keyword>
<gene>
    <name evidence="5" type="ORF">PTI45_04132</name>
</gene>
<dbReference type="SUPFAM" id="SSF46689">
    <property type="entry name" value="Homeodomain-like"/>
    <property type="match status" value="2"/>
</dbReference>
<dbReference type="PROSITE" id="PS01124">
    <property type="entry name" value="HTH_ARAC_FAMILY_2"/>
    <property type="match status" value="1"/>
</dbReference>
<name>A0A1E3KXK5_9BACL</name>
<dbReference type="SMART" id="SM00342">
    <property type="entry name" value="HTH_ARAC"/>
    <property type="match status" value="1"/>
</dbReference>
<keyword evidence="3" id="KW-0804">Transcription</keyword>
<feature type="domain" description="HTH araC/xylS-type" evidence="4">
    <location>
        <begin position="162"/>
        <end position="260"/>
    </location>
</feature>
<organism evidence="5 6">
    <name type="scientific">Paenibacillus nuruki</name>
    <dbReference type="NCBI Taxonomy" id="1886670"/>
    <lineage>
        <taxon>Bacteria</taxon>
        <taxon>Bacillati</taxon>
        <taxon>Bacillota</taxon>
        <taxon>Bacilli</taxon>
        <taxon>Bacillales</taxon>
        <taxon>Paenibacillaceae</taxon>
        <taxon>Paenibacillus</taxon>
    </lineage>
</organism>
<dbReference type="PANTHER" id="PTHR43280:SF2">
    <property type="entry name" value="HTH-TYPE TRANSCRIPTIONAL REGULATOR EXSA"/>
    <property type="match status" value="1"/>
</dbReference>
<dbReference type="InterPro" id="IPR018060">
    <property type="entry name" value="HTH_AraC"/>
</dbReference>
<dbReference type="Gene3D" id="1.10.10.60">
    <property type="entry name" value="Homeodomain-like"/>
    <property type="match status" value="2"/>
</dbReference>
<dbReference type="PANTHER" id="PTHR43280">
    <property type="entry name" value="ARAC-FAMILY TRANSCRIPTIONAL REGULATOR"/>
    <property type="match status" value="1"/>
</dbReference>
<sequence>MYAELTADRYLLAGPSPCYRPQVQQKWVILYTLSGQGMIHDQDHRLECRAGSIDIIPPGMQKSVCQPSHHRLEGICCYFTAHPQWSILLKSIQDFCPSLHIQIDHSILASRVQHAFERLLEYCTEPVSRYDNELSFHTLSEILLSITVYYEPQEDRTDSRITEIIHYLKEHYKEDIRIEHLAQHVCLSPSRLLHLYKAETGETIVDTVTRMRLEQAEYLLRFTPQYINEIAYEVGFNSQTYFSRKFAEHFGVNPSTFRQGHTLQPIVLTS</sequence>
<dbReference type="PRINTS" id="PR00032">
    <property type="entry name" value="HTHARAC"/>
</dbReference>
<dbReference type="Pfam" id="PF02311">
    <property type="entry name" value="AraC_binding"/>
    <property type="match status" value="1"/>
</dbReference>
<reference evidence="5 6" key="1">
    <citation type="submission" date="2016-08" db="EMBL/GenBank/DDBJ databases">
        <title>Genome sequencing of Paenibacillus sp. TI45-13ar, isolated from Korean traditional nuruk.</title>
        <authorList>
            <person name="Kim S.-J."/>
        </authorList>
    </citation>
    <scope>NUCLEOTIDE SEQUENCE [LARGE SCALE GENOMIC DNA]</scope>
    <source>
        <strain evidence="5 6">TI45-13ar</strain>
    </source>
</reference>
<proteinExistence type="predicted"/>
<comment type="caution">
    <text evidence="5">The sequence shown here is derived from an EMBL/GenBank/DDBJ whole genome shotgun (WGS) entry which is preliminary data.</text>
</comment>
<dbReference type="RefSeq" id="WP_069329458.1">
    <property type="nucleotide sequence ID" value="NZ_MDER01000086.1"/>
</dbReference>
<dbReference type="GO" id="GO:0003700">
    <property type="term" value="F:DNA-binding transcription factor activity"/>
    <property type="evidence" value="ECO:0007669"/>
    <property type="project" value="InterPro"/>
</dbReference>